<keyword evidence="2" id="KW-1185">Reference proteome</keyword>
<gene>
    <name evidence="1" type="ORF">GCM10022223_32960</name>
</gene>
<accession>A0ABP6ZQ89</accession>
<proteinExistence type="predicted"/>
<sequence length="181" mass="20393">MSIFYEITTELTGQYLMPPKGPPGSQDPDRFVYRLMFEPGRIENVPALQYDAPDNVLPDWPAAVNGLRLVSPRCRQILQDQAGPNDDIQWLPVTVTTPDGQQHPYWAPHFPVWHDILDEEHTNIGPSGIPIRWVIATRKLEGHNIFTVPQVSRSTLMRASVLNAMKEAGITGYEAEPARQV</sequence>
<dbReference type="RefSeq" id="WP_231487626.1">
    <property type="nucleotide sequence ID" value="NZ_BAAAZO010000005.1"/>
</dbReference>
<evidence type="ECO:0000313" key="2">
    <source>
        <dbReference type="Proteomes" id="UP001501074"/>
    </source>
</evidence>
<organism evidence="1 2">
    <name type="scientific">Kineosporia mesophila</name>
    <dbReference type="NCBI Taxonomy" id="566012"/>
    <lineage>
        <taxon>Bacteria</taxon>
        <taxon>Bacillati</taxon>
        <taxon>Actinomycetota</taxon>
        <taxon>Actinomycetes</taxon>
        <taxon>Kineosporiales</taxon>
        <taxon>Kineosporiaceae</taxon>
        <taxon>Kineosporia</taxon>
    </lineage>
</organism>
<reference evidence="2" key="1">
    <citation type="journal article" date="2019" name="Int. J. Syst. Evol. Microbiol.">
        <title>The Global Catalogue of Microorganisms (GCM) 10K type strain sequencing project: providing services to taxonomists for standard genome sequencing and annotation.</title>
        <authorList>
            <consortium name="The Broad Institute Genomics Platform"/>
            <consortium name="The Broad Institute Genome Sequencing Center for Infectious Disease"/>
            <person name="Wu L."/>
            <person name="Ma J."/>
        </authorList>
    </citation>
    <scope>NUCLEOTIDE SEQUENCE [LARGE SCALE GENOMIC DNA]</scope>
    <source>
        <strain evidence="2">JCM 16902</strain>
    </source>
</reference>
<name>A0ABP6ZQ89_9ACTN</name>
<comment type="caution">
    <text evidence="1">The sequence shown here is derived from an EMBL/GenBank/DDBJ whole genome shotgun (WGS) entry which is preliminary data.</text>
</comment>
<evidence type="ECO:0000313" key="1">
    <source>
        <dbReference type="EMBL" id="GAA3614125.1"/>
    </source>
</evidence>
<dbReference type="Proteomes" id="UP001501074">
    <property type="component" value="Unassembled WGS sequence"/>
</dbReference>
<dbReference type="EMBL" id="BAAAZO010000005">
    <property type="protein sequence ID" value="GAA3614125.1"/>
    <property type="molecule type" value="Genomic_DNA"/>
</dbReference>
<protein>
    <submittedName>
        <fullName evidence="1">Uncharacterized protein</fullName>
    </submittedName>
</protein>